<evidence type="ECO:0000313" key="2">
    <source>
        <dbReference type="Proteomes" id="UP000179047"/>
    </source>
</evidence>
<evidence type="ECO:0000313" key="1">
    <source>
        <dbReference type="EMBL" id="OGN28819.1"/>
    </source>
</evidence>
<name>A0A1F8GWH5_9BACT</name>
<dbReference type="STRING" id="1802701.A3A33_03515"/>
<accession>A0A1F8GWH5</accession>
<proteinExistence type="predicted"/>
<organism evidence="1 2">
    <name type="scientific">Candidatus Yanofskybacteria bacterium RIFCSPLOWO2_01_FULL_49_25</name>
    <dbReference type="NCBI Taxonomy" id="1802701"/>
    <lineage>
        <taxon>Bacteria</taxon>
        <taxon>Candidatus Yanofskyibacteriota</taxon>
    </lineage>
</organism>
<gene>
    <name evidence="1" type="ORF">A3A33_03515</name>
</gene>
<dbReference type="AlphaFoldDB" id="A0A1F8GWH5"/>
<dbReference type="EMBL" id="MGKP01000012">
    <property type="protein sequence ID" value="OGN28819.1"/>
    <property type="molecule type" value="Genomic_DNA"/>
</dbReference>
<reference evidence="1 2" key="1">
    <citation type="journal article" date="2016" name="Nat. Commun.">
        <title>Thousands of microbial genomes shed light on interconnected biogeochemical processes in an aquifer system.</title>
        <authorList>
            <person name="Anantharaman K."/>
            <person name="Brown C.T."/>
            <person name="Hug L.A."/>
            <person name="Sharon I."/>
            <person name="Castelle C.J."/>
            <person name="Probst A.J."/>
            <person name="Thomas B.C."/>
            <person name="Singh A."/>
            <person name="Wilkins M.J."/>
            <person name="Karaoz U."/>
            <person name="Brodie E.L."/>
            <person name="Williams K.H."/>
            <person name="Hubbard S.S."/>
            <person name="Banfield J.F."/>
        </authorList>
    </citation>
    <scope>NUCLEOTIDE SEQUENCE [LARGE SCALE GENOMIC DNA]</scope>
</reference>
<protein>
    <submittedName>
        <fullName evidence="1">Uncharacterized protein</fullName>
    </submittedName>
</protein>
<sequence>MKNTEANNGKSPLERLEESVKVGAQRIYVPSYVREEALATIESIAEDKGLRFDHPNFEGDFCEIVFKNRSATHSSHE</sequence>
<comment type="caution">
    <text evidence="1">The sequence shown here is derived from an EMBL/GenBank/DDBJ whole genome shotgun (WGS) entry which is preliminary data.</text>
</comment>
<dbReference type="Proteomes" id="UP000179047">
    <property type="component" value="Unassembled WGS sequence"/>
</dbReference>